<dbReference type="InterPro" id="IPR017533">
    <property type="entry name" value="Halocyanin"/>
</dbReference>
<accession>A0A1H8WWR6</accession>
<sequence>MTKVTWDWSGVGGQHNVVALDGTFDSGRTNAQDGTCYEYLFEEPGEYRFVSEPHRDEGMKGAIVVKEPPATGNEMVDQWVVDSSNFDGNIVDQRGSSSATITVGAEGNGGQFAFDPPVLKISEDTTVTWEWTGNGGPHNIVFKDLDLSSSELTHDPDAEFEHTFEETGTYRYACAPHKGVGMKGAIIVE</sequence>
<dbReference type="Proteomes" id="UP000198775">
    <property type="component" value="Unassembled WGS sequence"/>
</dbReference>
<dbReference type="Pfam" id="PF00127">
    <property type="entry name" value="Copper-bind"/>
    <property type="match status" value="2"/>
</dbReference>
<dbReference type="InterPro" id="IPR028871">
    <property type="entry name" value="BlueCu_1_BS"/>
</dbReference>
<feature type="domain" description="Blue (type 1) copper" evidence="8">
    <location>
        <begin position="3"/>
        <end position="66"/>
    </location>
</feature>
<feature type="binding site" evidence="7">
    <location>
        <position position="174"/>
    </location>
    <ligand>
        <name>Cu cation</name>
        <dbReference type="ChEBI" id="CHEBI:23378"/>
    </ligand>
</feature>
<keyword evidence="4" id="KW-0249">Electron transport</keyword>
<name>A0A1H8WWR6_9EURY</name>
<feature type="binding site" evidence="7">
    <location>
        <position position="182"/>
    </location>
    <ligand>
        <name>Cu cation</name>
        <dbReference type="ChEBI" id="CHEBI:23378"/>
    </ligand>
</feature>
<protein>
    <submittedName>
        <fullName evidence="9">Halocyanin domain-containing protein</fullName>
    </submittedName>
</protein>
<dbReference type="NCBIfam" id="TIGR03102">
    <property type="entry name" value="halo_cynanin"/>
    <property type="match status" value="1"/>
</dbReference>
<feature type="binding site" evidence="7">
    <location>
        <position position="177"/>
    </location>
    <ligand>
        <name>Cu cation</name>
        <dbReference type="ChEBI" id="CHEBI:23378"/>
    </ligand>
</feature>
<dbReference type="CDD" id="cd04220">
    <property type="entry name" value="Halocyanin"/>
    <property type="match status" value="1"/>
</dbReference>
<comment type="cofactor">
    <cofactor evidence="7">
        <name>Cu(2+)</name>
        <dbReference type="ChEBI" id="CHEBI:29036"/>
    </cofactor>
    <text evidence="7">The crystal structure with reduced Cu(1+) has also been determined.</text>
</comment>
<evidence type="ECO:0000256" key="6">
    <source>
        <dbReference type="ARBA" id="ARBA00023136"/>
    </source>
</evidence>
<dbReference type="Gene3D" id="2.60.40.420">
    <property type="entry name" value="Cupredoxins - blue copper proteins"/>
    <property type="match status" value="2"/>
</dbReference>
<evidence type="ECO:0000256" key="3">
    <source>
        <dbReference type="ARBA" id="ARBA00022723"/>
    </source>
</evidence>
<dbReference type="PANTHER" id="PTHR34192:SF10">
    <property type="entry name" value="PLASTOCYANIN MAJOR ISOFORM, CHLOROPLASTIC-RELATED"/>
    <property type="match status" value="1"/>
</dbReference>
<evidence type="ECO:0000259" key="8">
    <source>
        <dbReference type="Pfam" id="PF00127"/>
    </source>
</evidence>
<dbReference type="GO" id="GO:0016020">
    <property type="term" value="C:membrane"/>
    <property type="evidence" value="ECO:0007669"/>
    <property type="project" value="UniProtKB-SubCell"/>
</dbReference>
<comment type="subcellular location">
    <subcellularLocation>
        <location evidence="1">Membrane</location>
    </subcellularLocation>
</comment>
<keyword evidence="6" id="KW-0472">Membrane</keyword>
<keyword evidence="5 7" id="KW-0186">Copper</keyword>
<evidence type="ECO:0000313" key="10">
    <source>
        <dbReference type="Proteomes" id="UP000198775"/>
    </source>
</evidence>
<dbReference type="AlphaFoldDB" id="A0A1H8WWR6"/>
<feature type="domain" description="Blue (type 1) copper" evidence="8">
    <location>
        <begin position="104"/>
        <end position="189"/>
    </location>
</feature>
<gene>
    <name evidence="9" type="ORF">SAMN05216388_10855</name>
</gene>
<keyword evidence="2" id="KW-0813">Transport</keyword>
<dbReference type="PRINTS" id="PR00157">
    <property type="entry name" value="PLASTOCYANIN"/>
</dbReference>
<dbReference type="PROSITE" id="PS00196">
    <property type="entry name" value="COPPER_BLUE"/>
    <property type="match status" value="1"/>
</dbReference>
<dbReference type="InterPro" id="IPR008972">
    <property type="entry name" value="Cupredoxin"/>
</dbReference>
<evidence type="ECO:0000256" key="1">
    <source>
        <dbReference type="ARBA" id="ARBA00004370"/>
    </source>
</evidence>
<evidence type="ECO:0000256" key="4">
    <source>
        <dbReference type="ARBA" id="ARBA00022982"/>
    </source>
</evidence>
<dbReference type="PANTHER" id="PTHR34192">
    <property type="entry name" value="PLASTOCYANIN MAJOR ISOFORM, CHLOROPLASTIC-RELATED"/>
    <property type="match status" value="1"/>
</dbReference>
<keyword evidence="3 7" id="KW-0479">Metal-binding</keyword>
<dbReference type="InterPro" id="IPR002387">
    <property type="entry name" value="Plastocyanin"/>
</dbReference>
<feature type="binding site" evidence="7">
    <location>
        <position position="138"/>
    </location>
    <ligand>
        <name>Cu cation</name>
        <dbReference type="ChEBI" id="CHEBI:23378"/>
    </ligand>
</feature>
<dbReference type="SUPFAM" id="SSF49503">
    <property type="entry name" value="Cupredoxins"/>
    <property type="match status" value="2"/>
</dbReference>
<evidence type="ECO:0000256" key="7">
    <source>
        <dbReference type="PIRSR" id="PIRSR602387-1"/>
    </source>
</evidence>
<dbReference type="InterPro" id="IPR000923">
    <property type="entry name" value="BlueCu_1"/>
</dbReference>
<evidence type="ECO:0000256" key="5">
    <source>
        <dbReference type="ARBA" id="ARBA00023008"/>
    </source>
</evidence>
<keyword evidence="10" id="KW-1185">Reference proteome</keyword>
<evidence type="ECO:0000313" key="9">
    <source>
        <dbReference type="EMBL" id="SEP32150.1"/>
    </source>
</evidence>
<organism evidence="9 10">
    <name type="scientific">Halorientalis persicus</name>
    <dbReference type="NCBI Taxonomy" id="1367881"/>
    <lineage>
        <taxon>Archaea</taxon>
        <taxon>Methanobacteriati</taxon>
        <taxon>Methanobacteriota</taxon>
        <taxon>Stenosarchaea group</taxon>
        <taxon>Halobacteria</taxon>
        <taxon>Halobacteriales</taxon>
        <taxon>Haloarculaceae</taxon>
        <taxon>Halorientalis</taxon>
    </lineage>
</organism>
<dbReference type="EMBL" id="FOCX01000085">
    <property type="protein sequence ID" value="SEP32150.1"/>
    <property type="molecule type" value="Genomic_DNA"/>
</dbReference>
<dbReference type="GO" id="GO:0009055">
    <property type="term" value="F:electron transfer activity"/>
    <property type="evidence" value="ECO:0007669"/>
    <property type="project" value="InterPro"/>
</dbReference>
<dbReference type="GO" id="GO:0005507">
    <property type="term" value="F:copper ion binding"/>
    <property type="evidence" value="ECO:0007669"/>
    <property type="project" value="InterPro"/>
</dbReference>
<proteinExistence type="predicted"/>
<evidence type="ECO:0000256" key="2">
    <source>
        <dbReference type="ARBA" id="ARBA00022448"/>
    </source>
</evidence>
<reference evidence="10" key="1">
    <citation type="submission" date="2016-10" db="EMBL/GenBank/DDBJ databases">
        <authorList>
            <person name="Varghese N."/>
            <person name="Submissions S."/>
        </authorList>
    </citation>
    <scope>NUCLEOTIDE SEQUENCE [LARGE SCALE GENOMIC DNA]</scope>
    <source>
        <strain evidence="10">IBRC-M 10043</strain>
    </source>
</reference>